<proteinExistence type="predicted"/>
<dbReference type="AlphaFoldDB" id="A0A0K0CUA3"/>
<evidence type="ECO:0000313" key="3">
    <source>
        <dbReference type="WBParaSite" id="ACAC_0000077101-mRNA-1"/>
    </source>
</evidence>
<feature type="region of interest" description="Disordered" evidence="1">
    <location>
        <begin position="441"/>
        <end position="475"/>
    </location>
</feature>
<reference evidence="2" key="1">
    <citation type="submission" date="2012-09" db="EMBL/GenBank/DDBJ databases">
        <authorList>
            <person name="Martin A.A."/>
        </authorList>
    </citation>
    <scope>NUCLEOTIDE SEQUENCE</scope>
</reference>
<feature type="compositionally biased region" description="Polar residues" evidence="1">
    <location>
        <begin position="448"/>
        <end position="457"/>
    </location>
</feature>
<name>A0A0K0CUA3_ANGCA</name>
<accession>A0A0K0CUA3</accession>
<feature type="compositionally biased region" description="Basic and acidic residues" evidence="1">
    <location>
        <begin position="180"/>
        <end position="206"/>
    </location>
</feature>
<dbReference type="STRING" id="6313.A0A0K0CUA3"/>
<dbReference type="Proteomes" id="UP000035642">
    <property type="component" value="Unassembled WGS sequence"/>
</dbReference>
<feature type="region of interest" description="Disordered" evidence="1">
    <location>
        <begin position="167"/>
        <end position="218"/>
    </location>
</feature>
<protein>
    <submittedName>
        <fullName evidence="3">ATP-dependent DNA helicase</fullName>
    </submittedName>
</protein>
<sequence length="544" mass="61818">MVEKMAIFGLEEEDSDQQYESVQEFSAVANNDYLERETASALENFAEHGGDPRILDPNRCLLISSIPSVLLRDPFMVFSDYILDWIAQDFKVSRDGMEKVIRIPKLQTDAESPELALRAIISFKSRADKNHVFAKKKLAAESSIKLSVLDSIPQDFIELEENLELADEVDRDDESADGNDEIKDHVDFETAPKSVETDKTSTHRASESAAKSNKDAQNGVCHTPVDARRLIIENLFWADLQNVFIYRVMLKAETVDISFPMRYNIEGSKQMCGKLTMTFQWSMQIMNEAMQHLIYVRCPDGRRIKIFLPQTPTAVNQKEEFESKLGRVIQPTRRMHQLVVKVLPNNYELSLETAQAMFAPHNPTEVENVKDDIDQPCAIVTMANVEETVKAHSSISFVTIEREGKEDWRCHVFLHGVEAHYGSLLTRWDKKKLAVFDSAKKTAKRSSADNSKTSNASHVVKKMRPNGPGTRRGTTTGGVYAFYPSRGSYKARGERVGSYGYSYGGAPSFDSRYHRDLRTRDQHEIDMEERILKQQEMLKLVLLG</sequence>
<keyword evidence="2" id="KW-1185">Reference proteome</keyword>
<organism evidence="2 3">
    <name type="scientific">Angiostrongylus cantonensis</name>
    <name type="common">Rat lungworm</name>
    <dbReference type="NCBI Taxonomy" id="6313"/>
    <lineage>
        <taxon>Eukaryota</taxon>
        <taxon>Metazoa</taxon>
        <taxon>Ecdysozoa</taxon>
        <taxon>Nematoda</taxon>
        <taxon>Chromadorea</taxon>
        <taxon>Rhabditida</taxon>
        <taxon>Rhabditina</taxon>
        <taxon>Rhabditomorpha</taxon>
        <taxon>Strongyloidea</taxon>
        <taxon>Metastrongylidae</taxon>
        <taxon>Angiostrongylus</taxon>
    </lineage>
</organism>
<feature type="compositionally biased region" description="Acidic residues" evidence="1">
    <location>
        <begin position="167"/>
        <end position="179"/>
    </location>
</feature>
<evidence type="ECO:0000256" key="1">
    <source>
        <dbReference type="SAM" id="MobiDB-lite"/>
    </source>
</evidence>
<reference evidence="3" key="2">
    <citation type="submission" date="2016-04" db="UniProtKB">
        <authorList>
            <consortium name="WormBaseParasite"/>
        </authorList>
    </citation>
    <scope>IDENTIFICATION</scope>
</reference>
<dbReference type="WBParaSite" id="ACAC_0000077101-mRNA-1">
    <property type="protein sequence ID" value="ACAC_0000077101-mRNA-1"/>
    <property type="gene ID" value="ACAC_0000077101"/>
</dbReference>
<evidence type="ECO:0000313" key="2">
    <source>
        <dbReference type="Proteomes" id="UP000035642"/>
    </source>
</evidence>